<sequence>MRHYFSILILLIAGCSKNPAKPELVWGSFGVTDGHFTVPRAAAIDPQGRLFIVDMQAKIQEFDLDGNHLGVSWHTPDYRNGRPSGLGIDRDGNVIVCDSHYHCIRIYDATGKELRVIDGNGANFGYVSDALQDEDGNFYISEFGDLDRISKLNADGNLLKHWGKTGIEDGEFNRVRAMAFGPDKLIYVADSCNHRIQVFDREGKWIRTFGTLGSEPGEFNYPFDLAFDSKGKLIVLERGNHRVQKLTAEGISIATWGVPGRQPGELNDPWALAVDSKDRIHVIDTKNHRVQRFRFAE</sequence>
<feature type="repeat" description="NHL" evidence="4">
    <location>
        <begin position="82"/>
        <end position="110"/>
    </location>
</feature>
<dbReference type="SUPFAM" id="SSF63829">
    <property type="entry name" value="Calcium-dependent phosphotriesterase"/>
    <property type="match status" value="1"/>
</dbReference>
<protein>
    <submittedName>
        <fullName evidence="5">6-bladed beta-propeller</fullName>
    </submittedName>
</protein>
<dbReference type="RefSeq" id="WP_213498291.1">
    <property type="nucleotide sequence ID" value="NZ_CP074694.1"/>
</dbReference>
<keyword evidence="1" id="KW-0732">Signal</keyword>
<dbReference type="EMBL" id="CP074694">
    <property type="protein sequence ID" value="QVL33402.1"/>
    <property type="molecule type" value="Genomic_DNA"/>
</dbReference>
<dbReference type="GO" id="GO:0005576">
    <property type="term" value="C:extracellular region"/>
    <property type="evidence" value="ECO:0007669"/>
    <property type="project" value="TreeGrafter"/>
</dbReference>
<dbReference type="InterPro" id="IPR011042">
    <property type="entry name" value="6-blade_b-propeller_TolB-like"/>
</dbReference>
<dbReference type="AlphaFoldDB" id="A0A8E6B7N2"/>
<dbReference type="Pfam" id="PF17170">
    <property type="entry name" value="DUF5128"/>
    <property type="match status" value="1"/>
</dbReference>
<dbReference type="PANTHER" id="PTHR10680">
    <property type="entry name" value="PEPTIDYL-GLYCINE ALPHA-AMIDATING MONOOXYGENASE"/>
    <property type="match status" value="1"/>
</dbReference>
<dbReference type="Gene3D" id="2.120.10.30">
    <property type="entry name" value="TolB, C-terminal domain"/>
    <property type="match status" value="2"/>
</dbReference>
<gene>
    <name evidence="5" type="ORF">KIH39_05675</name>
</gene>
<evidence type="ECO:0000256" key="1">
    <source>
        <dbReference type="ARBA" id="ARBA00022729"/>
    </source>
</evidence>
<feature type="repeat" description="NHL" evidence="4">
    <location>
        <begin position="206"/>
        <end position="249"/>
    </location>
</feature>
<accession>A0A8E6B7N2</accession>
<dbReference type="PANTHER" id="PTHR10680:SF28">
    <property type="entry name" value="SMP-30_GLUCONOLACTONASE_LRE-LIKE REGION DOMAIN-CONTAINING PROTEIN"/>
    <property type="match status" value="1"/>
</dbReference>
<evidence type="ECO:0000256" key="4">
    <source>
        <dbReference type="PROSITE-ProRule" id="PRU00504"/>
    </source>
</evidence>
<dbReference type="Proteomes" id="UP000676194">
    <property type="component" value="Chromosome"/>
</dbReference>
<keyword evidence="2" id="KW-0677">Repeat</keyword>
<evidence type="ECO:0000256" key="3">
    <source>
        <dbReference type="ARBA" id="ARBA00023180"/>
    </source>
</evidence>
<proteinExistence type="predicted"/>
<evidence type="ECO:0000256" key="2">
    <source>
        <dbReference type="ARBA" id="ARBA00022737"/>
    </source>
</evidence>
<feature type="repeat" description="NHL" evidence="4">
    <location>
        <begin position="257"/>
        <end position="296"/>
    </location>
</feature>
<dbReference type="KEGG" id="tsph:KIH39_05675"/>
<keyword evidence="3" id="KW-0325">Glycoprotein</keyword>
<dbReference type="PROSITE" id="PS51125">
    <property type="entry name" value="NHL"/>
    <property type="match status" value="4"/>
</dbReference>
<reference evidence="5" key="1">
    <citation type="submission" date="2021-05" db="EMBL/GenBank/DDBJ databases">
        <title>Complete genome sequence of the cellulolytic planctomycete Telmatocola sphagniphila SP2T and characterization of the first cellulase from planctomycetes.</title>
        <authorList>
            <person name="Rakitin A.L."/>
            <person name="Beletsky A.V."/>
            <person name="Naumoff D.G."/>
            <person name="Kulichevskaya I.S."/>
            <person name="Mardanov A.V."/>
            <person name="Ravin N.V."/>
            <person name="Dedysh S.N."/>
        </authorList>
    </citation>
    <scope>NUCLEOTIDE SEQUENCE</scope>
    <source>
        <strain evidence="5">SP2T</strain>
    </source>
</reference>
<dbReference type="InterPro" id="IPR001258">
    <property type="entry name" value="NHL_repeat"/>
</dbReference>
<evidence type="ECO:0000313" key="6">
    <source>
        <dbReference type="Proteomes" id="UP000676194"/>
    </source>
</evidence>
<feature type="repeat" description="NHL" evidence="4">
    <location>
        <begin position="163"/>
        <end position="202"/>
    </location>
</feature>
<organism evidence="5 6">
    <name type="scientific">Telmatocola sphagniphila</name>
    <dbReference type="NCBI Taxonomy" id="1123043"/>
    <lineage>
        <taxon>Bacteria</taxon>
        <taxon>Pseudomonadati</taxon>
        <taxon>Planctomycetota</taxon>
        <taxon>Planctomycetia</taxon>
        <taxon>Gemmatales</taxon>
        <taxon>Gemmataceae</taxon>
    </lineage>
</organism>
<evidence type="ECO:0000313" key="5">
    <source>
        <dbReference type="EMBL" id="QVL33402.1"/>
    </source>
</evidence>
<name>A0A8E6B7N2_9BACT</name>
<dbReference type="Pfam" id="PF01436">
    <property type="entry name" value="NHL"/>
    <property type="match status" value="2"/>
</dbReference>
<keyword evidence="6" id="KW-1185">Reference proteome</keyword>
<dbReference type="PROSITE" id="PS51257">
    <property type="entry name" value="PROKAR_LIPOPROTEIN"/>
    <property type="match status" value="1"/>
</dbReference>